<sequence>MMRNRRDDTTTTLAATPAAANSQPWQLCLYVAGPSDRATRALANLRGCCEQHLAGRYALEVVDVQAFPEVARREQLLALPALVQRGPGRRKCLVGDLSNPEQLLRSLTAEAA</sequence>
<proteinExistence type="predicted"/>
<dbReference type="Pfam" id="PF07689">
    <property type="entry name" value="KaiB"/>
    <property type="match status" value="1"/>
</dbReference>
<name>A0A7Y0FKL4_9BACT</name>
<feature type="domain" description="KaiB" evidence="1">
    <location>
        <begin position="28"/>
        <end position="109"/>
    </location>
</feature>
<dbReference type="CDD" id="cd02978">
    <property type="entry name" value="KaiB_like"/>
    <property type="match status" value="1"/>
</dbReference>
<evidence type="ECO:0000313" key="3">
    <source>
        <dbReference type="Proteomes" id="UP000559626"/>
    </source>
</evidence>
<dbReference type="InterPro" id="IPR039022">
    <property type="entry name" value="KaiB-like"/>
</dbReference>
<dbReference type="InterPro" id="IPR011649">
    <property type="entry name" value="KaiB_domain"/>
</dbReference>
<reference evidence="2 3" key="1">
    <citation type="submission" date="2020-04" db="EMBL/GenBank/DDBJ databases">
        <title>Hymenobacter polaris sp. nov., isolated from Arctic soil.</title>
        <authorList>
            <person name="Dahal R.H."/>
        </authorList>
    </citation>
    <scope>NUCLEOTIDE SEQUENCE [LARGE SCALE GENOMIC DNA]</scope>
    <source>
        <strain evidence="2 3">RP-2-7</strain>
    </source>
</reference>
<dbReference type="Gene3D" id="3.40.30.10">
    <property type="entry name" value="Glutaredoxin"/>
    <property type="match status" value="1"/>
</dbReference>
<dbReference type="PANTHER" id="PTHR41709">
    <property type="entry name" value="KAIB-LIKE PROTEIN 1"/>
    <property type="match status" value="1"/>
</dbReference>
<dbReference type="SMART" id="SM01248">
    <property type="entry name" value="KaiB"/>
    <property type="match status" value="1"/>
</dbReference>
<dbReference type="PANTHER" id="PTHR41709:SF2">
    <property type="entry name" value="CIRCADIAN CLOCK PROTEIN KAIB2"/>
    <property type="match status" value="1"/>
</dbReference>
<dbReference type="SUPFAM" id="SSF52833">
    <property type="entry name" value="Thioredoxin-like"/>
    <property type="match status" value="1"/>
</dbReference>
<accession>A0A7Y0FKL4</accession>
<protein>
    <submittedName>
        <fullName evidence="2">Circadian clock protein KaiB</fullName>
    </submittedName>
</protein>
<keyword evidence="3" id="KW-1185">Reference proteome</keyword>
<gene>
    <name evidence="2" type="ORF">HHL22_01335</name>
</gene>
<dbReference type="InterPro" id="IPR036249">
    <property type="entry name" value="Thioredoxin-like_sf"/>
</dbReference>
<dbReference type="Proteomes" id="UP000559626">
    <property type="component" value="Unassembled WGS sequence"/>
</dbReference>
<comment type="caution">
    <text evidence="2">The sequence shown here is derived from an EMBL/GenBank/DDBJ whole genome shotgun (WGS) entry which is preliminary data.</text>
</comment>
<dbReference type="EMBL" id="JABBGH010000001">
    <property type="protein sequence ID" value="NML63837.1"/>
    <property type="molecule type" value="Genomic_DNA"/>
</dbReference>
<dbReference type="GO" id="GO:0048511">
    <property type="term" value="P:rhythmic process"/>
    <property type="evidence" value="ECO:0007669"/>
    <property type="project" value="InterPro"/>
</dbReference>
<evidence type="ECO:0000313" key="2">
    <source>
        <dbReference type="EMBL" id="NML63837.1"/>
    </source>
</evidence>
<dbReference type="RefSeq" id="WP_169529173.1">
    <property type="nucleotide sequence ID" value="NZ_JABBGH010000001.1"/>
</dbReference>
<evidence type="ECO:0000259" key="1">
    <source>
        <dbReference type="SMART" id="SM01248"/>
    </source>
</evidence>
<organism evidence="2 3">
    <name type="scientific">Hymenobacter polaris</name>
    <dbReference type="NCBI Taxonomy" id="2682546"/>
    <lineage>
        <taxon>Bacteria</taxon>
        <taxon>Pseudomonadati</taxon>
        <taxon>Bacteroidota</taxon>
        <taxon>Cytophagia</taxon>
        <taxon>Cytophagales</taxon>
        <taxon>Hymenobacteraceae</taxon>
        <taxon>Hymenobacter</taxon>
    </lineage>
</organism>
<dbReference type="AlphaFoldDB" id="A0A7Y0FKL4"/>